<evidence type="ECO:0000256" key="1">
    <source>
        <dbReference type="SAM" id="MobiDB-lite"/>
    </source>
</evidence>
<organism evidence="3 4">
    <name type="scientific">Mugilogobius chulae</name>
    <name type="common">yellowstripe goby</name>
    <dbReference type="NCBI Taxonomy" id="88201"/>
    <lineage>
        <taxon>Eukaryota</taxon>
        <taxon>Metazoa</taxon>
        <taxon>Chordata</taxon>
        <taxon>Craniata</taxon>
        <taxon>Vertebrata</taxon>
        <taxon>Euteleostomi</taxon>
        <taxon>Actinopterygii</taxon>
        <taxon>Neopterygii</taxon>
        <taxon>Teleostei</taxon>
        <taxon>Neoteleostei</taxon>
        <taxon>Acanthomorphata</taxon>
        <taxon>Gobiaria</taxon>
        <taxon>Gobiiformes</taxon>
        <taxon>Gobioidei</taxon>
        <taxon>Gobiidae</taxon>
        <taxon>Gobionellinae</taxon>
        <taxon>Mugilogobius</taxon>
    </lineage>
</organism>
<keyword evidence="4" id="KW-1185">Reference proteome</keyword>
<reference evidence="4" key="1">
    <citation type="submission" date="2024-04" db="EMBL/GenBank/DDBJ databases">
        <title>Salinicola lusitanus LLJ914,a marine bacterium isolated from the Okinawa Trough.</title>
        <authorList>
            <person name="Li J."/>
        </authorList>
    </citation>
    <scope>NUCLEOTIDE SEQUENCE [LARGE SCALE GENOMIC DNA]</scope>
</reference>
<feature type="domain" description="HAT C-terminal dimerisation" evidence="2">
    <location>
        <begin position="367"/>
        <end position="399"/>
    </location>
</feature>
<evidence type="ECO:0000313" key="4">
    <source>
        <dbReference type="Proteomes" id="UP001460270"/>
    </source>
</evidence>
<comment type="caution">
    <text evidence="3">The sequence shown here is derived from an EMBL/GenBank/DDBJ whole genome shotgun (WGS) entry which is preliminary data.</text>
</comment>
<dbReference type="AlphaFoldDB" id="A0AAW0MXD1"/>
<dbReference type="InterPro" id="IPR052035">
    <property type="entry name" value="ZnF_BED_domain_contain"/>
</dbReference>
<dbReference type="SUPFAM" id="SSF53098">
    <property type="entry name" value="Ribonuclease H-like"/>
    <property type="match status" value="1"/>
</dbReference>
<dbReference type="InterPro" id="IPR008906">
    <property type="entry name" value="HATC_C_dom"/>
</dbReference>
<gene>
    <name evidence="3" type="ORF">WMY93_025815</name>
</gene>
<proteinExistence type="predicted"/>
<feature type="region of interest" description="Disordered" evidence="1">
    <location>
        <begin position="296"/>
        <end position="317"/>
    </location>
</feature>
<name>A0AAW0MXD1_9GOBI</name>
<sequence>MLSTFDQNYELPSRKYFSKTAIPQLYGQVKHEVQVLLSQAQTFSITTDMWSSVNMTLYIHTAVHLASALGEVLRDWQLDESKLAAITTDNAANIAAAIRTLNWPWINCFGHNLHLALAAKKDLKKKQVELGLPEHSLITDCATRWGSKLAMVERVLEQAQASRHVLAEDRRSNLQLTWQDMDVLQAVYAALKPISEFTDVLSGESYVTSSSVIPMLSHCRNVVLVASDEDVDLTKRIKSAVLQKLEAKYEVGNVHSLLPKCTFLDPRYRGEFETDISSRETKTLLLEEMLAVAAPRTQDDAAAAEPTDATSDELEERPKKIRTLGSLLQKKGPEKRHSVAHRAENELMMYSTETVSHGEEDPLVCTPSERVFSTAGKVVTPLRSSLKPEKVNMLVFLSKN</sequence>
<evidence type="ECO:0000259" key="2">
    <source>
        <dbReference type="Pfam" id="PF05699"/>
    </source>
</evidence>
<accession>A0AAW0MXD1</accession>
<dbReference type="GO" id="GO:0046983">
    <property type="term" value="F:protein dimerization activity"/>
    <property type="evidence" value="ECO:0007669"/>
    <property type="project" value="InterPro"/>
</dbReference>
<feature type="compositionally biased region" description="Low complexity" evidence="1">
    <location>
        <begin position="296"/>
        <end position="309"/>
    </location>
</feature>
<dbReference type="EMBL" id="JBBPFD010000019">
    <property type="protein sequence ID" value="KAK7886194.1"/>
    <property type="molecule type" value="Genomic_DNA"/>
</dbReference>
<dbReference type="PANTHER" id="PTHR46481:SF9">
    <property type="entry name" value="ZINC FINGER BED DOMAIN-CONTAINING PROTEIN 1-LIKE"/>
    <property type="match status" value="1"/>
</dbReference>
<protein>
    <recommendedName>
        <fullName evidence="2">HAT C-terminal dimerisation domain-containing protein</fullName>
    </recommendedName>
</protein>
<dbReference type="Pfam" id="PF05699">
    <property type="entry name" value="Dimer_Tnp_hAT"/>
    <property type="match status" value="1"/>
</dbReference>
<evidence type="ECO:0000313" key="3">
    <source>
        <dbReference type="EMBL" id="KAK7886194.1"/>
    </source>
</evidence>
<dbReference type="Proteomes" id="UP001460270">
    <property type="component" value="Unassembled WGS sequence"/>
</dbReference>
<dbReference type="PANTHER" id="PTHR46481">
    <property type="entry name" value="ZINC FINGER BED DOMAIN-CONTAINING PROTEIN 4"/>
    <property type="match status" value="1"/>
</dbReference>
<dbReference type="InterPro" id="IPR012337">
    <property type="entry name" value="RNaseH-like_sf"/>
</dbReference>